<proteinExistence type="predicted"/>
<keyword evidence="2" id="KW-1185">Reference proteome</keyword>
<name>A0A1I0AS04_9BACI</name>
<dbReference type="OrthoDB" id="2971628at2"/>
<evidence type="ECO:0000313" key="1">
    <source>
        <dbReference type="EMBL" id="SES96937.1"/>
    </source>
</evidence>
<dbReference type="Proteomes" id="UP000199095">
    <property type="component" value="Unassembled WGS sequence"/>
</dbReference>
<reference evidence="2" key="1">
    <citation type="submission" date="2016-10" db="EMBL/GenBank/DDBJ databases">
        <authorList>
            <person name="Varghese N."/>
            <person name="Submissions S."/>
        </authorList>
    </citation>
    <scope>NUCLEOTIDE SEQUENCE [LARGE SCALE GENOMIC DNA]</scope>
    <source>
        <strain evidence="2">CGMCC 1.3566</strain>
    </source>
</reference>
<dbReference type="RefSeq" id="WP_093132040.1">
    <property type="nucleotide sequence ID" value="NZ_FOHJ01000002.1"/>
</dbReference>
<dbReference type="STRING" id="237682.SAMN05421676_102239"/>
<evidence type="ECO:0000313" key="2">
    <source>
        <dbReference type="Proteomes" id="UP000199095"/>
    </source>
</evidence>
<organism evidence="1 2">
    <name type="scientific">Salinibacillus kushneri</name>
    <dbReference type="NCBI Taxonomy" id="237682"/>
    <lineage>
        <taxon>Bacteria</taxon>
        <taxon>Bacillati</taxon>
        <taxon>Bacillota</taxon>
        <taxon>Bacilli</taxon>
        <taxon>Bacillales</taxon>
        <taxon>Bacillaceae</taxon>
        <taxon>Salinibacillus</taxon>
    </lineage>
</organism>
<dbReference type="EMBL" id="FOHJ01000002">
    <property type="protein sequence ID" value="SES96937.1"/>
    <property type="molecule type" value="Genomic_DNA"/>
</dbReference>
<dbReference type="AlphaFoldDB" id="A0A1I0AS04"/>
<gene>
    <name evidence="1" type="ORF">SAMN05421676_102239</name>
</gene>
<protein>
    <submittedName>
        <fullName evidence="1">Uncharacterized protein</fullName>
    </submittedName>
</protein>
<accession>A0A1I0AS04</accession>
<sequence length="64" mass="7561">MDEEEKRVSKMYRRILTSDETKGLITFQRLDKSTQEKVKSKMVQNGSSSAYKILKRINHLQEID</sequence>